<protein>
    <submittedName>
        <fullName evidence="1">Uncharacterized protein</fullName>
    </submittedName>
</protein>
<proteinExistence type="predicted"/>
<dbReference type="AlphaFoldDB" id="A0A2P2P9H5"/>
<dbReference type="EMBL" id="GGEC01070875">
    <property type="protein sequence ID" value="MBX51359.1"/>
    <property type="molecule type" value="Transcribed_RNA"/>
</dbReference>
<organism evidence="1">
    <name type="scientific">Rhizophora mucronata</name>
    <name type="common">Asiatic mangrove</name>
    <dbReference type="NCBI Taxonomy" id="61149"/>
    <lineage>
        <taxon>Eukaryota</taxon>
        <taxon>Viridiplantae</taxon>
        <taxon>Streptophyta</taxon>
        <taxon>Embryophyta</taxon>
        <taxon>Tracheophyta</taxon>
        <taxon>Spermatophyta</taxon>
        <taxon>Magnoliopsida</taxon>
        <taxon>eudicotyledons</taxon>
        <taxon>Gunneridae</taxon>
        <taxon>Pentapetalae</taxon>
        <taxon>rosids</taxon>
        <taxon>fabids</taxon>
        <taxon>Malpighiales</taxon>
        <taxon>Rhizophoraceae</taxon>
        <taxon>Rhizophora</taxon>
    </lineage>
</organism>
<reference evidence="1" key="1">
    <citation type="submission" date="2018-02" db="EMBL/GenBank/DDBJ databases">
        <title>Rhizophora mucronata_Transcriptome.</title>
        <authorList>
            <person name="Meera S.P."/>
            <person name="Sreeshan A."/>
            <person name="Augustine A."/>
        </authorList>
    </citation>
    <scope>NUCLEOTIDE SEQUENCE</scope>
    <source>
        <tissue evidence="1">Leaf</tissue>
    </source>
</reference>
<name>A0A2P2P9H5_RHIMU</name>
<evidence type="ECO:0000313" key="1">
    <source>
        <dbReference type="EMBL" id="MBX51359.1"/>
    </source>
</evidence>
<accession>A0A2P2P9H5</accession>
<sequence length="17" mass="2001">MFLNIADLTILLLYNFS</sequence>